<dbReference type="EMBL" id="MU864485">
    <property type="protein sequence ID" value="KAK4184506.1"/>
    <property type="molecule type" value="Genomic_DNA"/>
</dbReference>
<dbReference type="SUPFAM" id="SSF56801">
    <property type="entry name" value="Acetyl-CoA synthetase-like"/>
    <property type="match status" value="1"/>
</dbReference>
<evidence type="ECO:0000256" key="1">
    <source>
        <dbReference type="ARBA" id="ARBA00022450"/>
    </source>
</evidence>
<comment type="caution">
    <text evidence="7">The sequence shown here is derived from an EMBL/GenBank/DDBJ whole genome shotgun (WGS) entry which is preliminary data.</text>
</comment>
<dbReference type="Gene3D" id="3.30.559.10">
    <property type="entry name" value="Chloramphenicol acetyltransferase-like domain"/>
    <property type="match status" value="2"/>
</dbReference>
<dbReference type="CDD" id="cd19537">
    <property type="entry name" value="C_NRPS-like"/>
    <property type="match status" value="1"/>
</dbReference>
<dbReference type="Pfam" id="PF00668">
    <property type="entry name" value="Condensation"/>
    <property type="match status" value="2"/>
</dbReference>
<dbReference type="PROSITE" id="PS00455">
    <property type="entry name" value="AMP_BINDING"/>
    <property type="match status" value="1"/>
</dbReference>
<dbReference type="Gene3D" id="3.30.300.30">
    <property type="match status" value="1"/>
</dbReference>
<feature type="domain" description="Carrier" evidence="6">
    <location>
        <begin position="1145"/>
        <end position="1223"/>
    </location>
</feature>
<gene>
    <name evidence="7" type="ORF">QBC35DRAFT_517514</name>
</gene>
<reference evidence="7" key="2">
    <citation type="submission" date="2023-05" db="EMBL/GenBank/DDBJ databases">
        <authorList>
            <consortium name="Lawrence Berkeley National Laboratory"/>
            <person name="Steindorff A."/>
            <person name="Hensen N."/>
            <person name="Bonometti L."/>
            <person name="Westerberg I."/>
            <person name="Brannstrom I.O."/>
            <person name="Guillou S."/>
            <person name="Cros-Aarteil S."/>
            <person name="Calhoun S."/>
            <person name="Haridas S."/>
            <person name="Kuo A."/>
            <person name="Mondo S."/>
            <person name="Pangilinan J."/>
            <person name="Riley R."/>
            <person name="Labutti K."/>
            <person name="Andreopoulos B."/>
            <person name="Lipzen A."/>
            <person name="Chen C."/>
            <person name="Yanf M."/>
            <person name="Daum C."/>
            <person name="Ng V."/>
            <person name="Clum A."/>
            <person name="Ohm R."/>
            <person name="Martin F."/>
            <person name="Silar P."/>
            <person name="Natvig D."/>
            <person name="Lalanne C."/>
            <person name="Gautier V."/>
            <person name="Ament-Velasquez S.L."/>
            <person name="Kruys A."/>
            <person name="Hutchinson M.I."/>
            <person name="Powell A.J."/>
            <person name="Barry K."/>
            <person name="Miller A.N."/>
            <person name="Grigoriev I.V."/>
            <person name="Debuchy R."/>
            <person name="Gladieux P."/>
            <person name="Thoren M.H."/>
            <person name="Johannesson H."/>
        </authorList>
    </citation>
    <scope>NUCLEOTIDE SEQUENCE</scope>
    <source>
        <strain evidence="7">PSN309</strain>
    </source>
</reference>
<evidence type="ECO:0000313" key="8">
    <source>
        <dbReference type="Proteomes" id="UP001302126"/>
    </source>
</evidence>
<dbReference type="InterPro" id="IPR010071">
    <property type="entry name" value="AA_adenyl_dom"/>
</dbReference>
<dbReference type="InterPro" id="IPR045851">
    <property type="entry name" value="AMP-bd_C_sf"/>
</dbReference>
<dbReference type="PROSITE" id="PS50075">
    <property type="entry name" value="CARRIER"/>
    <property type="match status" value="1"/>
</dbReference>
<comment type="similarity">
    <text evidence="4">Belongs to the NRP synthetase family.</text>
</comment>
<dbReference type="NCBIfam" id="TIGR01733">
    <property type="entry name" value="AA-adenyl-dom"/>
    <property type="match status" value="1"/>
</dbReference>
<evidence type="ECO:0000256" key="5">
    <source>
        <dbReference type="SAM" id="MobiDB-lite"/>
    </source>
</evidence>
<dbReference type="InterPro" id="IPR000873">
    <property type="entry name" value="AMP-dep_synth/lig_dom"/>
</dbReference>
<organism evidence="7 8">
    <name type="scientific">Podospora australis</name>
    <dbReference type="NCBI Taxonomy" id="1536484"/>
    <lineage>
        <taxon>Eukaryota</taxon>
        <taxon>Fungi</taxon>
        <taxon>Dikarya</taxon>
        <taxon>Ascomycota</taxon>
        <taxon>Pezizomycotina</taxon>
        <taxon>Sordariomycetes</taxon>
        <taxon>Sordariomycetidae</taxon>
        <taxon>Sordariales</taxon>
        <taxon>Podosporaceae</taxon>
        <taxon>Podospora</taxon>
    </lineage>
</organism>
<dbReference type="Pfam" id="PF00550">
    <property type="entry name" value="PP-binding"/>
    <property type="match status" value="2"/>
</dbReference>
<dbReference type="InterPro" id="IPR009081">
    <property type="entry name" value="PP-bd_ACP"/>
</dbReference>
<dbReference type="GO" id="GO:0044550">
    <property type="term" value="P:secondary metabolite biosynthetic process"/>
    <property type="evidence" value="ECO:0007669"/>
    <property type="project" value="TreeGrafter"/>
</dbReference>
<dbReference type="PANTHER" id="PTHR45527">
    <property type="entry name" value="NONRIBOSOMAL PEPTIDE SYNTHETASE"/>
    <property type="match status" value="1"/>
</dbReference>
<keyword evidence="3" id="KW-0436">Ligase</keyword>
<dbReference type="InterPro" id="IPR023213">
    <property type="entry name" value="CAT-like_dom_sf"/>
</dbReference>
<dbReference type="GO" id="GO:0005737">
    <property type="term" value="C:cytoplasm"/>
    <property type="evidence" value="ECO:0007669"/>
    <property type="project" value="TreeGrafter"/>
</dbReference>
<dbReference type="Gene3D" id="3.30.559.30">
    <property type="entry name" value="Nonribosomal peptide synthetase, condensation domain"/>
    <property type="match status" value="2"/>
</dbReference>
<keyword evidence="8" id="KW-1185">Reference proteome</keyword>
<evidence type="ECO:0000259" key="6">
    <source>
        <dbReference type="PROSITE" id="PS50075"/>
    </source>
</evidence>
<evidence type="ECO:0000256" key="3">
    <source>
        <dbReference type="ARBA" id="ARBA00022598"/>
    </source>
</evidence>
<keyword evidence="1" id="KW-0596">Phosphopantetheine</keyword>
<sequence>MASTPAGSILDVLASVLATSPDALVLANSFVSHGGDSMTALRFSAECKRMGTFIPVDAVLSSPTLEELIQKWHQNPLSASLCKTKAMGLEITTQEIERDNSSRASTPSSPSLHPSLSAESLSSRSSQVAASTRPSSPTFPSRHSITAKANLPPVRPSEAQIDTNDDFILVSTETTHLCRPQDLAAADHSASELSEAQISLVHGSIEVPGSNIISYYEPCHPDQVPRKKEAWKQVLMKEPMFRTIYRSPEANGCLLLPMFHWREFTTTNPAAYRDAASKVPDGDDLSRLPHWSDLDPSTTSLDLSVRFTVVHYLSGTCGSRSTIIWHIHHALIDGWSASLVFEKVRAVMAGEPIESGHSYTNFCVTLEKFRQAHKEEGDAFWAQQEEKLVTAQDELLLPAPPMTVAKSTSTSQVDLTLGQQQYEDLKRTASAVGVTPAAFFHASLALCLGLYTDSDNIMVGTVVSGRNLNLPGVLEVIGPMVNTLPLQIDITWNVTASAFLKDVFNRMQRLSEYAWTTTANGAPRVKGPLIAMQPDVQHLKQNVASTDEGEQPFTRQTTNLPLNVVVTDRGDVQIQYSPQRYTQNQIETVASYFRDILLNLYRSPENTLSACVAGIMSTEEVATLRRFGNCHSALTTRSAITDDLVTLFERAASEHPQAVALDQGDLLVTYAELETRSGRIARRLQGMIQSGEVVAVHADGSINWIIAIYAVLRAGGVYFPLDKAHPQAYRDQLFEASTARYYLAPNKLAASPQVTPQGALLGLDVDSMLLQDCGKGQGAVGIPLRQNPRPWDRSYLCFTSGSTGEPKGVMCTHEGLVAFQRDFDVRLRAEVGVRVAQIMSVAFDGSIHELFSALSYGATLVLRGGEKGFGHLKSADSAILTPSVASVLDPHDFPQLKTVYLVGEAVPQAVCNTWAAVKTLYNMYGPTEATCGATIKRLRPNQPVTIGGPNPSTRIYVLDHKRRLAPLGRIGEVYLAGVQVAQGYIGRPELSSTRFFPDAFVSGLGEFMYKTGDRGYWNEAGEIVFLGRADRQIKFHGFRVDLEELEARILVACSEVLADNKARAVAVTRKDDDLVCLIQTTATVQSDRDLGKIKDAIYKAVPAYAVPKYVSTATSLPVTSTGKVDYKAVATTSSVANPLQPSEDVLDTETETVVAATWSQVLNCDPQIKIGPHSNFMYLGGHSLQQLRLASKLSAIFGERITVRMITELPTLRDLAAAIDKMRGKAAVPVDGASGDSLRALITGGADKQVVPSPMEQEWWYKYQLDLGSSAFNVSYVAQFNRGTIESGRLVRAWNEVLSRHDAFRYRYTHSRRHGVQRRLSSCSPWVIKQEDVEADIWMELNKPFDLATSPPVRVSISKNIIVAVFSHIICDYTTLSIILSEVTGIYHGESLPPPLPSPLSQRRFTPPPPCHLKFWSEYLDIPESPPPNYLSTGQERTSYRGTSLCTKLSPTLWHEAQALASRLDITLQQLVLGAVALAVTADSDAAGGITLGVPFINRHSEVEMQSVGLFLEPLPVRIGLPHSRAEPGDAATTTTDEYLKAVQVSSQRALSHAIPWHQLLEHLDIDITKVLPNHPLFDCVVSFHDTRHHIDSVTTTFTDDEIQERGHHRQHGPWGSGLDGMEPKLVWSEGSKFKLMVEWIALSDDALVLRLEYDSALFSPRRIAVVRGMILWVLQQLISTGSPDRMSVEQLREEARETWSQEQSAEFTGDAANSARNEQFIREEEKSGKVGFGEMISNLVAGCHWQ</sequence>
<accession>A0AAN7ADF2</accession>
<feature type="region of interest" description="Disordered" evidence="5">
    <location>
        <begin position="94"/>
        <end position="158"/>
    </location>
</feature>
<dbReference type="Pfam" id="PF00501">
    <property type="entry name" value="AMP-binding"/>
    <property type="match status" value="1"/>
</dbReference>
<name>A0AAN7ADF2_9PEZI</name>
<dbReference type="InterPro" id="IPR001242">
    <property type="entry name" value="Condensation_dom"/>
</dbReference>
<dbReference type="Proteomes" id="UP001302126">
    <property type="component" value="Unassembled WGS sequence"/>
</dbReference>
<dbReference type="PANTHER" id="PTHR45527:SF11">
    <property type="entry name" value="NONRIBOSOMAL PEPTIDE SYNTHETASE 5"/>
    <property type="match status" value="1"/>
</dbReference>
<dbReference type="SUPFAM" id="SSF47336">
    <property type="entry name" value="ACP-like"/>
    <property type="match status" value="2"/>
</dbReference>
<dbReference type="Gene3D" id="3.40.50.12780">
    <property type="entry name" value="N-terminal domain of ligase-like"/>
    <property type="match status" value="1"/>
</dbReference>
<reference evidence="7" key="1">
    <citation type="journal article" date="2023" name="Mol. Phylogenet. Evol.">
        <title>Genome-scale phylogeny and comparative genomics of the fungal order Sordariales.</title>
        <authorList>
            <person name="Hensen N."/>
            <person name="Bonometti L."/>
            <person name="Westerberg I."/>
            <person name="Brannstrom I.O."/>
            <person name="Guillou S."/>
            <person name="Cros-Aarteil S."/>
            <person name="Calhoun S."/>
            <person name="Haridas S."/>
            <person name="Kuo A."/>
            <person name="Mondo S."/>
            <person name="Pangilinan J."/>
            <person name="Riley R."/>
            <person name="LaButti K."/>
            <person name="Andreopoulos B."/>
            <person name="Lipzen A."/>
            <person name="Chen C."/>
            <person name="Yan M."/>
            <person name="Daum C."/>
            <person name="Ng V."/>
            <person name="Clum A."/>
            <person name="Steindorff A."/>
            <person name="Ohm R.A."/>
            <person name="Martin F."/>
            <person name="Silar P."/>
            <person name="Natvig D.O."/>
            <person name="Lalanne C."/>
            <person name="Gautier V."/>
            <person name="Ament-Velasquez S.L."/>
            <person name="Kruys A."/>
            <person name="Hutchinson M.I."/>
            <person name="Powell A.J."/>
            <person name="Barry K."/>
            <person name="Miller A.N."/>
            <person name="Grigoriev I.V."/>
            <person name="Debuchy R."/>
            <person name="Gladieux P."/>
            <person name="Hiltunen Thoren M."/>
            <person name="Johannesson H."/>
        </authorList>
    </citation>
    <scope>NUCLEOTIDE SEQUENCE</scope>
    <source>
        <strain evidence="7">PSN309</strain>
    </source>
</reference>
<dbReference type="InterPro" id="IPR036736">
    <property type="entry name" value="ACP-like_sf"/>
</dbReference>
<dbReference type="Gene3D" id="1.10.1200.10">
    <property type="entry name" value="ACP-like"/>
    <property type="match status" value="2"/>
</dbReference>
<dbReference type="SUPFAM" id="SSF52777">
    <property type="entry name" value="CoA-dependent acyltransferases"/>
    <property type="match status" value="4"/>
</dbReference>
<keyword evidence="2" id="KW-0597">Phosphoprotein</keyword>
<dbReference type="GO" id="GO:0016874">
    <property type="term" value="F:ligase activity"/>
    <property type="evidence" value="ECO:0007669"/>
    <property type="project" value="UniProtKB-KW"/>
</dbReference>
<evidence type="ECO:0000256" key="2">
    <source>
        <dbReference type="ARBA" id="ARBA00022553"/>
    </source>
</evidence>
<protein>
    <recommendedName>
        <fullName evidence="6">Carrier domain-containing protein</fullName>
    </recommendedName>
</protein>
<evidence type="ECO:0000256" key="4">
    <source>
        <dbReference type="ARBA" id="ARBA00029454"/>
    </source>
</evidence>
<dbReference type="InterPro" id="IPR020845">
    <property type="entry name" value="AMP-binding_CS"/>
</dbReference>
<evidence type="ECO:0000313" key="7">
    <source>
        <dbReference type="EMBL" id="KAK4184506.1"/>
    </source>
</evidence>
<feature type="compositionally biased region" description="Low complexity" evidence="5">
    <location>
        <begin position="102"/>
        <end position="144"/>
    </location>
</feature>
<dbReference type="GO" id="GO:0031177">
    <property type="term" value="F:phosphopantetheine binding"/>
    <property type="evidence" value="ECO:0007669"/>
    <property type="project" value="TreeGrafter"/>
</dbReference>
<dbReference type="InterPro" id="IPR042099">
    <property type="entry name" value="ANL_N_sf"/>
</dbReference>
<dbReference type="GO" id="GO:0043041">
    <property type="term" value="P:amino acid activation for nonribosomal peptide biosynthetic process"/>
    <property type="evidence" value="ECO:0007669"/>
    <property type="project" value="TreeGrafter"/>
</dbReference>
<proteinExistence type="inferred from homology"/>